<feature type="region of interest" description="Disordered" evidence="1">
    <location>
        <begin position="116"/>
        <end position="139"/>
    </location>
</feature>
<feature type="domain" description="PWWP" evidence="2">
    <location>
        <begin position="33"/>
        <end position="113"/>
    </location>
</feature>
<name>A0A8J5XCA2_DIALT</name>
<protein>
    <recommendedName>
        <fullName evidence="2">PWWP domain-containing protein</fullName>
    </recommendedName>
</protein>
<feature type="region of interest" description="Disordered" evidence="1">
    <location>
        <begin position="154"/>
        <end position="203"/>
    </location>
</feature>
<comment type="caution">
    <text evidence="3">The sequence shown here is derived from an EMBL/GenBank/DDBJ whole genome shotgun (WGS) entry which is preliminary data.</text>
</comment>
<reference evidence="3" key="1">
    <citation type="submission" date="2021-05" db="EMBL/GenBank/DDBJ databases">
        <title>The genome of the haptophyte Pavlova lutheri (Diacronema luteri, Pavlovales) - a model for lipid biosynthesis in eukaryotic algae.</title>
        <authorList>
            <person name="Hulatt C.J."/>
            <person name="Posewitz M.C."/>
        </authorList>
    </citation>
    <scope>NUCLEOTIDE SEQUENCE</scope>
    <source>
        <strain evidence="3">NIVA-4/92</strain>
    </source>
</reference>
<feature type="compositionally biased region" description="Acidic residues" evidence="1">
    <location>
        <begin position="431"/>
        <end position="452"/>
    </location>
</feature>
<evidence type="ECO:0000256" key="1">
    <source>
        <dbReference type="SAM" id="MobiDB-lite"/>
    </source>
</evidence>
<dbReference type="OrthoDB" id="10672184at2759"/>
<organism evidence="3 4">
    <name type="scientific">Diacronema lutheri</name>
    <name type="common">Unicellular marine alga</name>
    <name type="synonym">Monochrysis lutheri</name>
    <dbReference type="NCBI Taxonomy" id="2081491"/>
    <lineage>
        <taxon>Eukaryota</taxon>
        <taxon>Haptista</taxon>
        <taxon>Haptophyta</taxon>
        <taxon>Pavlovophyceae</taxon>
        <taxon>Pavlovales</taxon>
        <taxon>Pavlovaceae</taxon>
        <taxon>Diacronema</taxon>
    </lineage>
</organism>
<dbReference type="AlphaFoldDB" id="A0A8J5XCA2"/>
<dbReference type="SUPFAM" id="SSF63748">
    <property type="entry name" value="Tudor/PWWP/MBT"/>
    <property type="match status" value="2"/>
</dbReference>
<feature type="region of interest" description="Disordered" evidence="1">
    <location>
        <begin position="421"/>
        <end position="452"/>
    </location>
</feature>
<accession>A0A8J5XCA2</accession>
<dbReference type="Pfam" id="PF00855">
    <property type="entry name" value="PWWP"/>
    <property type="match status" value="1"/>
</dbReference>
<dbReference type="Proteomes" id="UP000751190">
    <property type="component" value="Unassembled WGS sequence"/>
</dbReference>
<dbReference type="InterPro" id="IPR000313">
    <property type="entry name" value="PWWP_dom"/>
</dbReference>
<dbReference type="CDD" id="cd05162">
    <property type="entry name" value="PWWP"/>
    <property type="match status" value="2"/>
</dbReference>
<keyword evidence="4" id="KW-1185">Reference proteome</keyword>
<evidence type="ECO:0000313" key="3">
    <source>
        <dbReference type="EMBL" id="KAG8461609.1"/>
    </source>
</evidence>
<evidence type="ECO:0000313" key="4">
    <source>
        <dbReference type="Proteomes" id="UP000751190"/>
    </source>
</evidence>
<sequence>MTSTPLLAGLSRTPAPGELVFARLGSGTKKVSAALWPGIVQAQPAYDGHCAHGRALEQPARAKVAVTFFGDGKHALLPLSRVYAFDAIAESDNISTRAAKYSMFRTAMSEAHAFAARSRPRAPTSAPTQAPRARLAPAPRDEWSTFACAAPKPADAPAPLASQPGAPLEPCGSETTAMRHDESRPVTPAASEEAAQPSKPTFKPTCTPSGGCFGLAPYGPAAVLPLNEMVFAQLGKNWINVWPAVVLAGDASARGGGGGGVPAIDADTDAPAASSVPGTRVHVEFFGDEKQAALPVCKLFPYEANRESAAVLRRRETTARFDAAMSLAELEYATRKLLLLRAPIGRTTGAICHARADDGRVAAPPPKRQRLWRVAQMSNYHDEPDDVCAEDTSSDAFARRHAPFELLERAGFSSNPHLGYSADWPLSGAGDDTDEGSGDGVFGDDEEGTAGE</sequence>
<proteinExistence type="predicted"/>
<feature type="compositionally biased region" description="Low complexity" evidence="1">
    <location>
        <begin position="116"/>
        <end position="138"/>
    </location>
</feature>
<dbReference type="EMBL" id="JAGTXO010000025">
    <property type="protein sequence ID" value="KAG8461609.1"/>
    <property type="molecule type" value="Genomic_DNA"/>
</dbReference>
<evidence type="ECO:0000259" key="2">
    <source>
        <dbReference type="Pfam" id="PF00855"/>
    </source>
</evidence>
<gene>
    <name evidence="3" type="ORF">KFE25_001213</name>
</gene>
<dbReference type="Gene3D" id="2.30.30.140">
    <property type="match status" value="2"/>
</dbReference>